<dbReference type="EMBL" id="CP024899">
    <property type="protein sequence ID" value="ATX67465.1"/>
    <property type="molecule type" value="Genomic_DNA"/>
</dbReference>
<dbReference type="Proteomes" id="UP000228948">
    <property type="component" value="Chromosome"/>
</dbReference>
<gene>
    <name evidence="1" type="ORF">BG454_17965</name>
</gene>
<evidence type="ECO:0000313" key="1">
    <source>
        <dbReference type="EMBL" id="ATX67465.1"/>
    </source>
</evidence>
<proteinExistence type="predicted"/>
<evidence type="ECO:0000313" key="2">
    <source>
        <dbReference type="Proteomes" id="UP000228948"/>
    </source>
</evidence>
<dbReference type="Pfam" id="PF12974">
    <property type="entry name" value="Phosphonate-bd"/>
    <property type="match status" value="1"/>
</dbReference>
<dbReference type="PANTHER" id="PTHR35841">
    <property type="entry name" value="PHOSPHONATES-BINDING PERIPLASMIC PROTEIN"/>
    <property type="match status" value="1"/>
</dbReference>
<dbReference type="PANTHER" id="PTHR35841:SF1">
    <property type="entry name" value="PHOSPHONATES-BINDING PERIPLASMIC PROTEIN"/>
    <property type="match status" value="1"/>
</dbReference>
<keyword evidence="2" id="KW-1185">Reference proteome</keyword>
<dbReference type="RefSeq" id="WP_071482404.1">
    <property type="nucleotide sequence ID" value="NZ_CP024899.1"/>
</dbReference>
<reference evidence="1 2" key="1">
    <citation type="submission" date="2017-11" db="EMBL/GenBank/DDBJ databases">
        <title>Revised Sequence and Annotation of the Rhodobaca barguzinensis strain alga05 Genome.</title>
        <authorList>
            <person name="Kopejtka K."/>
            <person name="Tomasch J.M."/>
            <person name="Bunk B."/>
            <person name="Koblizek M."/>
        </authorList>
    </citation>
    <scope>NUCLEOTIDE SEQUENCE [LARGE SCALE GENOMIC DNA]</scope>
    <source>
        <strain evidence="2">alga05</strain>
    </source>
</reference>
<dbReference type="Gene3D" id="3.40.190.10">
    <property type="entry name" value="Periplasmic binding protein-like II"/>
    <property type="match status" value="2"/>
</dbReference>
<dbReference type="OrthoDB" id="7353682at2"/>
<sequence>MKMQAALPMYDWPELRDQVDAFYANLRGLVPDLPEILTRVETEEQMHALWRAPDLVLAQSCWGPMQSGLGAYVHVLAQPRYDDVPGGRGSHYRSALVMRAGQSCAAPLSDGACLPQGLAQLRPAINAPDSMSGCLALMQDMHAPDLTQRALVTGSHRASIKAVAEGRADFAAIDCRSWAYALSHEPAARTLTVTGWTALRPGLPFITSRHTPVALRARLAQALVQLGAAPA</sequence>
<dbReference type="STRING" id="441209.GCA_001870665_03427"/>
<accession>A0A2K8KI68</accession>
<dbReference type="SUPFAM" id="SSF53850">
    <property type="entry name" value="Periplasmic binding protein-like II"/>
    <property type="match status" value="1"/>
</dbReference>
<organism evidence="1 2">
    <name type="scientific">Roseinatronobacter bogoriensis subsp. barguzinensis</name>
    <dbReference type="NCBI Taxonomy" id="441209"/>
    <lineage>
        <taxon>Bacteria</taxon>
        <taxon>Pseudomonadati</taxon>
        <taxon>Pseudomonadota</taxon>
        <taxon>Alphaproteobacteria</taxon>
        <taxon>Rhodobacterales</taxon>
        <taxon>Paracoccaceae</taxon>
        <taxon>Roseinatronobacter</taxon>
    </lineage>
</organism>
<dbReference type="AlphaFoldDB" id="A0A2K8KI68"/>
<protein>
    <submittedName>
        <fullName evidence="1">Phosphate ABC transporter substrate-binding protein</fullName>
    </submittedName>
</protein>
<dbReference type="KEGG" id="rbg:BG454_17965"/>
<name>A0A2K8KI68_9RHOB</name>